<evidence type="ECO:0000259" key="4">
    <source>
        <dbReference type="PROSITE" id="PS50240"/>
    </source>
</evidence>
<sequence length="361" mass="39694">MSFRELTYSMLLLISPLALATQVTSGNVNPKIINGISTELNQIPWQVSLGQYSYCGGTIIAPQWVLTAAHCVVYKDGTVDSKVDIVAHAVDFTSSKNAKKYVGDHIVVHPEYNRNTHSNDIALIKLSDKNEFSINTWIKLLSKEEQSLMESQFVNEWVENQTRKANLLVSGWGGTDPTKPKESGTTFLQHTLLSGVPFEQCIALWNSLDSGSVGSFDKMIHVVCATSPEPELATDSCFGDSGGPLVWRNQNNTNDKDLGLRLAGVVSFGHKCGTRIPGVYTKVSDYIEWVESILGTSLDELSGSTFTHDPFKDDYSHAMNHSAVQPDYKEHFSRGSSGGSTSLSSLLLLTGFMFSRKKTKK</sequence>
<keyword evidence="2" id="KW-0378">Hydrolase</keyword>
<gene>
    <name evidence="5" type="ORF">C942_04939</name>
</gene>
<keyword evidence="1" id="KW-1015">Disulfide bond</keyword>
<protein>
    <submittedName>
        <fullName evidence="5">Putative trypsin-like serine protease</fullName>
    </submittedName>
</protein>
<keyword evidence="2 5" id="KW-0645">Protease</keyword>
<dbReference type="AlphaFoldDB" id="L8JFU1"/>
<feature type="domain" description="Peptidase S1" evidence="4">
    <location>
        <begin position="32"/>
        <end position="295"/>
    </location>
</feature>
<evidence type="ECO:0000256" key="3">
    <source>
        <dbReference type="SAM" id="SignalP"/>
    </source>
</evidence>
<dbReference type="InterPro" id="IPR009003">
    <property type="entry name" value="Peptidase_S1_PA"/>
</dbReference>
<evidence type="ECO:0000256" key="2">
    <source>
        <dbReference type="RuleBase" id="RU363034"/>
    </source>
</evidence>
<dbReference type="PANTHER" id="PTHR24256">
    <property type="entry name" value="TRYPTASE-RELATED"/>
    <property type="match status" value="1"/>
</dbReference>
<dbReference type="Proteomes" id="UP000011134">
    <property type="component" value="Unassembled WGS sequence"/>
</dbReference>
<reference evidence="5 6" key="1">
    <citation type="submission" date="2012-12" db="EMBL/GenBank/DDBJ databases">
        <title>Genome Assembly of Photobacterium sp. AK15.</title>
        <authorList>
            <person name="Khatri I."/>
            <person name="Vaidya B."/>
            <person name="Srinivas T.N.R."/>
            <person name="Subramanian S."/>
            <person name="Pinnaka A."/>
        </authorList>
    </citation>
    <scope>NUCLEOTIDE SEQUENCE [LARGE SCALE GENOMIC DNA]</scope>
    <source>
        <strain evidence="5 6">AK15</strain>
    </source>
</reference>
<dbReference type="InterPro" id="IPR043504">
    <property type="entry name" value="Peptidase_S1_PA_chymotrypsin"/>
</dbReference>
<dbReference type="Pfam" id="PF00089">
    <property type="entry name" value="Trypsin"/>
    <property type="match status" value="1"/>
</dbReference>
<dbReference type="FunFam" id="2.40.10.10:FF:000166">
    <property type="entry name" value="Trypsin"/>
    <property type="match status" value="1"/>
</dbReference>
<organism evidence="5 6">
    <name type="scientific">Photobacterium marinum</name>
    <dbReference type="NCBI Taxonomy" id="1056511"/>
    <lineage>
        <taxon>Bacteria</taxon>
        <taxon>Pseudomonadati</taxon>
        <taxon>Pseudomonadota</taxon>
        <taxon>Gammaproteobacteria</taxon>
        <taxon>Vibrionales</taxon>
        <taxon>Vibrionaceae</taxon>
        <taxon>Photobacterium</taxon>
    </lineage>
</organism>
<evidence type="ECO:0000313" key="6">
    <source>
        <dbReference type="Proteomes" id="UP000011134"/>
    </source>
</evidence>
<keyword evidence="6" id="KW-1185">Reference proteome</keyword>
<dbReference type="GO" id="GO:0006508">
    <property type="term" value="P:proteolysis"/>
    <property type="evidence" value="ECO:0007669"/>
    <property type="project" value="UniProtKB-KW"/>
</dbReference>
<proteinExistence type="predicted"/>
<dbReference type="CDD" id="cd00190">
    <property type="entry name" value="Tryp_SPc"/>
    <property type="match status" value="1"/>
</dbReference>
<dbReference type="InterPro" id="IPR018114">
    <property type="entry name" value="TRYPSIN_HIS"/>
</dbReference>
<feature type="signal peptide" evidence="3">
    <location>
        <begin position="1"/>
        <end position="20"/>
    </location>
</feature>
<dbReference type="PROSITE" id="PS00134">
    <property type="entry name" value="TRYPSIN_HIS"/>
    <property type="match status" value="1"/>
</dbReference>
<feature type="chain" id="PRO_5003993097" evidence="3">
    <location>
        <begin position="21"/>
        <end position="361"/>
    </location>
</feature>
<dbReference type="InterPro" id="IPR001254">
    <property type="entry name" value="Trypsin_dom"/>
</dbReference>
<dbReference type="PATRIC" id="fig|1056511.3.peg.1753"/>
<dbReference type="InterPro" id="IPR033116">
    <property type="entry name" value="TRYPSIN_SER"/>
</dbReference>
<dbReference type="RefSeq" id="WP_007464646.1">
    <property type="nucleotide sequence ID" value="NZ_AMZO01000009.1"/>
</dbReference>
<dbReference type="Gene3D" id="2.40.10.10">
    <property type="entry name" value="Trypsin-like serine proteases"/>
    <property type="match status" value="1"/>
</dbReference>
<keyword evidence="2" id="KW-0720">Serine protease</keyword>
<dbReference type="GO" id="GO:0004252">
    <property type="term" value="F:serine-type endopeptidase activity"/>
    <property type="evidence" value="ECO:0007669"/>
    <property type="project" value="InterPro"/>
</dbReference>
<dbReference type="InterPro" id="IPR001314">
    <property type="entry name" value="Peptidase_S1A"/>
</dbReference>
<accession>L8JFU1</accession>
<dbReference type="PRINTS" id="PR00722">
    <property type="entry name" value="CHYMOTRYPSIN"/>
</dbReference>
<comment type="caution">
    <text evidence="5">The sequence shown here is derived from an EMBL/GenBank/DDBJ whole genome shotgun (WGS) entry which is preliminary data.</text>
</comment>
<keyword evidence="3" id="KW-0732">Signal</keyword>
<dbReference type="PROSITE" id="PS00135">
    <property type="entry name" value="TRYPSIN_SER"/>
    <property type="match status" value="1"/>
</dbReference>
<evidence type="ECO:0000313" key="5">
    <source>
        <dbReference type="EMBL" id="ELR66277.1"/>
    </source>
</evidence>
<dbReference type="InterPro" id="IPR051487">
    <property type="entry name" value="Ser/Thr_Proteases_Immune/Dev"/>
</dbReference>
<dbReference type="SUPFAM" id="SSF50494">
    <property type="entry name" value="Trypsin-like serine proteases"/>
    <property type="match status" value="1"/>
</dbReference>
<name>L8JFU1_9GAMM</name>
<dbReference type="EMBL" id="AMZO01000009">
    <property type="protein sequence ID" value="ELR66277.1"/>
    <property type="molecule type" value="Genomic_DNA"/>
</dbReference>
<dbReference type="SMART" id="SM00020">
    <property type="entry name" value="Tryp_SPc"/>
    <property type="match status" value="1"/>
</dbReference>
<evidence type="ECO:0000256" key="1">
    <source>
        <dbReference type="ARBA" id="ARBA00023157"/>
    </source>
</evidence>
<dbReference type="PROSITE" id="PS50240">
    <property type="entry name" value="TRYPSIN_DOM"/>
    <property type="match status" value="1"/>
</dbReference>